<accession>A0A6J4L9U1</accession>
<feature type="region of interest" description="Disordered" evidence="1">
    <location>
        <begin position="1"/>
        <end position="85"/>
    </location>
</feature>
<feature type="compositionally biased region" description="Low complexity" evidence="1">
    <location>
        <begin position="21"/>
        <end position="31"/>
    </location>
</feature>
<feature type="region of interest" description="Disordered" evidence="1">
    <location>
        <begin position="100"/>
        <end position="175"/>
    </location>
</feature>
<feature type="compositionally biased region" description="Basic and acidic residues" evidence="1">
    <location>
        <begin position="114"/>
        <end position="132"/>
    </location>
</feature>
<name>A0A6J4L9U1_9GAMM</name>
<protein>
    <submittedName>
        <fullName evidence="2">Uncharacterized protein</fullName>
    </submittedName>
</protein>
<feature type="non-terminal residue" evidence="2">
    <location>
        <position position="175"/>
    </location>
</feature>
<organism evidence="2">
    <name type="scientific">uncultured Lysobacter sp</name>
    <dbReference type="NCBI Taxonomy" id="271060"/>
    <lineage>
        <taxon>Bacteria</taxon>
        <taxon>Pseudomonadati</taxon>
        <taxon>Pseudomonadota</taxon>
        <taxon>Gammaproteobacteria</taxon>
        <taxon>Lysobacterales</taxon>
        <taxon>Lysobacteraceae</taxon>
        <taxon>Lysobacter</taxon>
        <taxon>environmental samples</taxon>
    </lineage>
</organism>
<reference evidence="2" key="1">
    <citation type="submission" date="2020-02" db="EMBL/GenBank/DDBJ databases">
        <authorList>
            <person name="Meier V. D."/>
        </authorList>
    </citation>
    <scope>NUCLEOTIDE SEQUENCE</scope>
    <source>
        <strain evidence="2">AVDCRST_MAG71</strain>
    </source>
</reference>
<dbReference type="EMBL" id="CADCUA010000343">
    <property type="protein sequence ID" value="CAA9323087.1"/>
    <property type="molecule type" value="Genomic_DNA"/>
</dbReference>
<evidence type="ECO:0000256" key="1">
    <source>
        <dbReference type="SAM" id="MobiDB-lite"/>
    </source>
</evidence>
<evidence type="ECO:0000313" key="2">
    <source>
        <dbReference type="EMBL" id="CAA9323087.1"/>
    </source>
</evidence>
<gene>
    <name evidence="2" type="ORF">AVDCRST_MAG71-1378</name>
</gene>
<proteinExistence type="predicted"/>
<dbReference type="AlphaFoldDB" id="A0A6J4L9U1"/>
<feature type="compositionally biased region" description="Basic and acidic residues" evidence="1">
    <location>
        <begin position="139"/>
        <end position="168"/>
    </location>
</feature>
<sequence>DPTPRSYRPRAGPFSLRLPTARCAHAAAGPRARARGRGRPLQSAGGNARPGAVARGRCGADVRGGAVRGARHPRGELGRYADLGRSVRPFRRIQPALCGDFRTASGGRVGPRAAPDDRTRTRLRFEPGELDRHRRRARSARERTAARDGRVDPAAHRSGEPARRRADGAARVARL</sequence>
<feature type="non-terminal residue" evidence="2">
    <location>
        <position position="1"/>
    </location>
</feature>
<feature type="compositionally biased region" description="Low complexity" evidence="1">
    <location>
        <begin position="51"/>
        <end position="65"/>
    </location>
</feature>